<dbReference type="PANTHER" id="PTHR43798">
    <property type="entry name" value="MONOACYLGLYCEROL LIPASE"/>
    <property type="match status" value="1"/>
</dbReference>
<name>A0A443HU28_BYSSP</name>
<evidence type="ECO:0000259" key="1">
    <source>
        <dbReference type="Pfam" id="PF00561"/>
    </source>
</evidence>
<dbReference type="EMBL" id="RCNU01000006">
    <property type="protein sequence ID" value="RWQ95326.1"/>
    <property type="molecule type" value="Genomic_DNA"/>
</dbReference>
<dbReference type="Pfam" id="PF00561">
    <property type="entry name" value="Abhydrolase_1"/>
    <property type="match status" value="1"/>
</dbReference>
<comment type="caution">
    <text evidence="2">The sequence shown here is derived from an EMBL/GenBank/DDBJ whole genome shotgun (WGS) entry which is preliminary data.</text>
</comment>
<organism evidence="2 3">
    <name type="scientific">Byssochlamys spectabilis</name>
    <name type="common">Paecilomyces variotii</name>
    <dbReference type="NCBI Taxonomy" id="264951"/>
    <lineage>
        <taxon>Eukaryota</taxon>
        <taxon>Fungi</taxon>
        <taxon>Dikarya</taxon>
        <taxon>Ascomycota</taxon>
        <taxon>Pezizomycotina</taxon>
        <taxon>Eurotiomycetes</taxon>
        <taxon>Eurotiomycetidae</taxon>
        <taxon>Eurotiales</taxon>
        <taxon>Thermoascaceae</taxon>
        <taxon>Paecilomyces</taxon>
    </lineage>
</organism>
<dbReference type="VEuPathDB" id="FungiDB:C8Q69DRAFT_433719"/>
<protein>
    <submittedName>
        <fullName evidence="2">Alpha/Beta hydrolase protein</fullName>
    </submittedName>
</protein>
<dbReference type="InterPro" id="IPR000073">
    <property type="entry name" value="AB_hydrolase_1"/>
</dbReference>
<dbReference type="PANTHER" id="PTHR43798:SF33">
    <property type="entry name" value="HYDROLASE, PUTATIVE (AFU_ORTHOLOGUE AFUA_2G14860)-RELATED"/>
    <property type="match status" value="1"/>
</dbReference>
<dbReference type="GeneID" id="39597795"/>
<dbReference type="AlphaFoldDB" id="A0A443HU28"/>
<dbReference type="GO" id="GO:0016787">
    <property type="term" value="F:hydrolase activity"/>
    <property type="evidence" value="ECO:0007669"/>
    <property type="project" value="UniProtKB-KW"/>
</dbReference>
<feature type="domain" description="AB hydrolase-1" evidence="1">
    <location>
        <begin position="39"/>
        <end position="282"/>
    </location>
</feature>
<dbReference type="Proteomes" id="UP000283841">
    <property type="component" value="Unassembled WGS sequence"/>
</dbReference>
<dbReference type="STRING" id="264951.A0A443HU28"/>
<dbReference type="InterPro" id="IPR029058">
    <property type="entry name" value="AB_hydrolase_fold"/>
</dbReference>
<dbReference type="RefSeq" id="XP_028484971.1">
    <property type="nucleotide sequence ID" value="XM_028628518.1"/>
</dbReference>
<keyword evidence="2" id="KW-0378">Hydrolase</keyword>
<dbReference type="Gene3D" id="3.40.50.1820">
    <property type="entry name" value="alpha/beta hydrolase"/>
    <property type="match status" value="1"/>
</dbReference>
<sequence length="296" mass="33515">MSPDSPLSAGCHTFTNPRNSLTLEYLIHGDNDATKPLLVVQCPGWGPGSRYLQVCLAPLEEHFMLLFPHPRGTGGSTAPPDETQMGTMTHMSEDLEVLRIHLGLDYFPALLGHSNGGSIVLGYAEKYPSRVKKLILISHRLVGFREHSLLLQCKDDEQYKDAFEWYVSHSVKTDEDFLQLSRHVPPLYFVDPERHLPQFETIFVDQIQSSYCYRAQRVSDMKQENPPLMKARLGDVKAKTLIIFGRQDLICELGNAYRTKEGISDAKLIIYDNCGHIPMLEKTEETLHDIVVFLSS</sequence>
<accession>A0A443HU28</accession>
<dbReference type="InterPro" id="IPR050266">
    <property type="entry name" value="AB_hydrolase_sf"/>
</dbReference>
<evidence type="ECO:0000313" key="3">
    <source>
        <dbReference type="Proteomes" id="UP000283841"/>
    </source>
</evidence>
<proteinExistence type="predicted"/>
<dbReference type="SUPFAM" id="SSF53474">
    <property type="entry name" value="alpha/beta-Hydrolases"/>
    <property type="match status" value="1"/>
</dbReference>
<keyword evidence="3" id="KW-1185">Reference proteome</keyword>
<dbReference type="PRINTS" id="PR00111">
    <property type="entry name" value="ABHYDROLASE"/>
</dbReference>
<dbReference type="GO" id="GO:0016020">
    <property type="term" value="C:membrane"/>
    <property type="evidence" value="ECO:0007669"/>
    <property type="project" value="TreeGrafter"/>
</dbReference>
<evidence type="ECO:0000313" key="2">
    <source>
        <dbReference type="EMBL" id="RWQ95326.1"/>
    </source>
</evidence>
<gene>
    <name evidence="2" type="ORF">C8Q69DRAFT_433719</name>
</gene>
<reference evidence="2 3" key="1">
    <citation type="journal article" date="2018" name="Front. Microbiol.">
        <title>Genomic and genetic insights into a cosmopolitan fungus, Paecilomyces variotii (Eurotiales).</title>
        <authorList>
            <person name="Urquhart A.S."/>
            <person name="Mondo S.J."/>
            <person name="Makela M.R."/>
            <person name="Hane J.K."/>
            <person name="Wiebenga A."/>
            <person name="He G."/>
            <person name="Mihaltcheva S."/>
            <person name="Pangilinan J."/>
            <person name="Lipzen A."/>
            <person name="Barry K."/>
            <person name="de Vries R.P."/>
            <person name="Grigoriev I.V."/>
            <person name="Idnurm A."/>
        </authorList>
    </citation>
    <scope>NUCLEOTIDE SEQUENCE [LARGE SCALE GENOMIC DNA]</scope>
    <source>
        <strain evidence="2 3">CBS 101075</strain>
    </source>
</reference>